<organism evidence="2">
    <name type="scientific">marine metagenome</name>
    <dbReference type="NCBI Taxonomy" id="408172"/>
    <lineage>
        <taxon>unclassified sequences</taxon>
        <taxon>metagenomes</taxon>
        <taxon>ecological metagenomes</taxon>
    </lineage>
</organism>
<dbReference type="Pfam" id="PF09347">
    <property type="entry name" value="DUF1989"/>
    <property type="match status" value="1"/>
</dbReference>
<evidence type="ECO:0000313" key="2">
    <source>
        <dbReference type="EMBL" id="SVD35653.1"/>
    </source>
</evidence>
<proteinExistence type="predicted"/>
<evidence type="ECO:0000259" key="1">
    <source>
        <dbReference type="Pfam" id="PF09347"/>
    </source>
</evidence>
<dbReference type="AlphaFoldDB" id="A0A382UN07"/>
<sequence>MLSAMKDIHKEPPQPIFASFNIFMNIAVLEDGRNLDTRPTLCQPSDYVTLRSEMNCYVALSACPQDIVPIQGRSDMKPQDIKIHILDKHFPEIPIRQTWVPEQIKTNR</sequence>
<name>A0A382UN07_9ZZZZ</name>
<gene>
    <name evidence="2" type="ORF">METZ01_LOCUS388507</name>
</gene>
<accession>A0A382UN07</accession>
<reference evidence="2" key="1">
    <citation type="submission" date="2018-05" db="EMBL/GenBank/DDBJ databases">
        <authorList>
            <person name="Lanie J.A."/>
            <person name="Ng W.-L."/>
            <person name="Kazmierczak K.M."/>
            <person name="Andrzejewski T.M."/>
            <person name="Davidsen T.M."/>
            <person name="Wayne K.J."/>
            <person name="Tettelin H."/>
            <person name="Glass J.I."/>
            <person name="Rusch D."/>
            <person name="Podicherti R."/>
            <person name="Tsui H.-C.T."/>
            <person name="Winkler M.E."/>
        </authorList>
    </citation>
    <scope>NUCLEOTIDE SEQUENCE</scope>
</reference>
<protein>
    <recommendedName>
        <fullName evidence="1">DUF1989 domain-containing protein</fullName>
    </recommendedName>
</protein>
<dbReference type="InterPro" id="IPR018959">
    <property type="entry name" value="DUF1989"/>
</dbReference>
<dbReference type="EMBL" id="UINC01145490">
    <property type="protein sequence ID" value="SVD35653.1"/>
    <property type="molecule type" value="Genomic_DNA"/>
</dbReference>
<feature type="domain" description="DUF1989" evidence="1">
    <location>
        <begin position="12"/>
        <end position="56"/>
    </location>
</feature>